<gene>
    <name evidence="3" type="ORF">VRU48_14645</name>
</gene>
<accession>A0ABU7IA67</accession>
<feature type="compositionally biased region" description="Polar residues" evidence="1">
    <location>
        <begin position="92"/>
        <end position="103"/>
    </location>
</feature>
<organism evidence="3 4">
    <name type="scientific">Pedobacter albus</name>
    <dbReference type="NCBI Taxonomy" id="3113905"/>
    <lineage>
        <taxon>Bacteria</taxon>
        <taxon>Pseudomonadati</taxon>
        <taxon>Bacteroidota</taxon>
        <taxon>Sphingobacteriia</taxon>
        <taxon>Sphingobacteriales</taxon>
        <taxon>Sphingobacteriaceae</taxon>
        <taxon>Pedobacter</taxon>
    </lineage>
</organism>
<evidence type="ECO:0000313" key="3">
    <source>
        <dbReference type="EMBL" id="MEE1946360.1"/>
    </source>
</evidence>
<comment type="caution">
    <text evidence="3">The sequence shown here is derived from an EMBL/GenBank/DDBJ whole genome shotgun (WGS) entry which is preliminary data.</text>
</comment>
<sequence length="103" mass="11564">MKKTLGILFILISIPLIVILFSLLITSILPEVRKLLSDFNAYQLGTVMGSLLFAIIIAAPTLLLFIYDIKWVQLPFRKTSPTQIPEFPSRITPEQSEDSNSSI</sequence>
<proteinExistence type="predicted"/>
<name>A0ABU7IA67_9SPHI</name>
<keyword evidence="2" id="KW-0812">Transmembrane</keyword>
<reference evidence="3 4" key="1">
    <citation type="submission" date="2024-01" db="EMBL/GenBank/DDBJ databases">
        <title>Pedobacter sp. nov., isolated from fresh soil.</title>
        <authorList>
            <person name="Le N.T.T."/>
        </authorList>
    </citation>
    <scope>NUCLEOTIDE SEQUENCE [LARGE SCALE GENOMIC DNA]</scope>
    <source>
        <strain evidence="3 4">KR3-3</strain>
    </source>
</reference>
<dbReference type="Proteomes" id="UP001336835">
    <property type="component" value="Unassembled WGS sequence"/>
</dbReference>
<keyword evidence="4" id="KW-1185">Reference proteome</keyword>
<dbReference type="RefSeq" id="WP_330108661.1">
    <property type="nucleotide sequence ID" value="NZ_JAZDQT010000002.1"/>
</dbReference>
<keyword evidence="2" id="KW-1133">Transmembrane helix</keyword>
<protein>
    <submittedName>
        <fullName evidence="3">Uncharacterized protein</fullName>
    </submittedName>
</protein>
<feature type="transmembrane region" description="Helical" evidence="2">
    <location>
        <begin position="7"/>
        <end position="29"/>
    </location>
</feature>
<feature type="transmembrane region" description="Helical" evidence="2">
    <location>
        <begin position="41"/>
        <end position="67"/>
    </location>
</feature>
<evidence type="ECO:0000256" key="1">
    <source>
        <dbReference type="SAM" id="MobiDB-lite"/>
    </source>
</evidence>
<evidence type="ECO:0000256" key="2">
    <source>
        <dbReference type="SAM" id="Phobius"/>
    </source>
</evidence>
<keyword evidence="2" id="KW-0472">Membrane</keyword>
<evidence type="ECO:0000313" key="4">
    <source>
        <dbReference type="Proteomes" id="UP001336835"/>
    </source>
</evidence>
<dbReference type="EMBL" id="JAZDQT010000002">
    <property type="protein sequence ID" value="MEE1946360.1"/>
    <property type="molecule type" value="Genomic_DNA"/>
</dbReference>
<feature type="region of interest" description="Disordered" evidence="1">
    <location>
        <begin position="80"/>
        <end position="103"/>
    </location>
</feature>